<organism evidence="2 3">
    <name type="scientific">Ramlibacter aquaticus</name>
    <dbReference type="NCBI Taxonomy" id="2780094"/>
    <lineage>
        <taxon>Bacteria</taxon>
        <taxon>Pseudomonadati</taxon>
        <taxon>Pseudomonadota</taxon>
        <taxon>Betaproteobacteria</taxon>
        <taxon>Burkholderiales</taxon>
        <taxon>Comamonadaceae</taxon>
        <taxon>Ramlibacter</taxon>
    </lineage>
</organism>
<keyword evidence="3" id="KW-1185">Reference proteome</keyword>
<dbReference type="Proteomes" id="UP000715965">
    <property type="component" value="Unassembled WGS sequence"/>
</dbReference>
<comment type="caution">
    <text evidence="2">The sequence shown here is derived from an EMBL/GenBank/DDBJ whole genome shotgun (WGS) entry which is preliminary data.</text>
</comment>
<reference evidence="2 3" key="1">
    <citation type="submission" date="2020-10" db="EMBL/GenBank/DDBJ databases">
        <title>Draft genome of Ramlibacter aquaticus LMG 30558.</title>
        <authorList>
            <person name="Props R."/>
        </authorList>
    </citation>
    <scope>NUCLEOTIDE SEQUENCE [LARGE SCALE GENOMIC DNA]</scope>
    <source>
        <strain evidence="2 3">LMG 30558</strain>
    </source>
</reference>
<dbReference type="EMBL" id="JADDOJ010000021">
    <property type="protein sequence ID" value="MBE7940395.1"/>
    <property type="molecule type" value="Genomic_DNA"/>
</dbReference>
<gene>
    <name evidence="2" type="ORF">IM725_07405</name>
</gene>
<dbReference type="InterPro" id="IPR009506">
    <property type="entry name" value="YjiS-like"/>
</dbReference>
<protein>
    <submittedName>
        <fullName evidence="2">DUF1127 domain-containing protein</fullName>
    </submittedName>
</protein>
<evidence type="ECO:0000313" key="2">
    <source>
        <dbReference type="EMBL" id="MBE7940395.1"/>
    </source>
</evidence>
<evidence type="ECO:0000259" key="1">
    <source>
        <dbReference type="Pfam" id="PF06568"/>
    </source>
</evidence>
<feature type="domain" description="YjiS-like" evidence="1">
    <location>
        <begin position="2"/>
        <end position="22"/>
    </location>
</feature>
<accession>A0ABR9SDG9</accession>
<sequence>MRELRAMSDLELCDLGIGRSQIAHAAHSPPASS</sequence>
<proteinExistence type="predicted"/>
<dbReference type="Pfam" id="PF06568">
    <property type="entry name" value="YjiS-like"/>
    <property type="match status" value="1"/>
</dbReference>
<name>A0ABR9SDG9_9BURK</name>
<evidence type="ECO:0000313" key="3">
    <source>
        <dbReference type="Proteomes" id="UP000715965"/>
    </source>
</evidence>